<evidence type="ECO:0000256" key="8">
    <source>
        <dbReference type="RuleBase" id="RU003406"/>
    </source>
</evidence>
<evidence type="ECO:0000256" key="2">
    <source>
        <dbReference type="ARBA" id="ARBA00010566"/>
    </source>
</evidence>
<dbReference type="InterPro" id="IPR002020">
    <property type="entry name" value="Citrate_synthase"/>
</dbReference>
<dbReference type="PROSITE" id="PS00480">
    <property type="entry name" value="CITRATE_SYNTHASE"/>
    <property type="match status" value="1"/>
</dbReference>
<accession>A0A2R5F2A8</accession>
<gene>
    <name evidence="9" type="ORF">PAT3040_06534</name>
</gene>
<sequence length="391" mass="42449">MIARVVDQDGNAKRREREAIMTDDRYVPGLENVIASETNISYLDVEAEQIVLRGYDLIELARSVSYVEVAGLLLNGSLPDGKGRDLLEEQLSAASAIPDAIYDILAHVPAGTHRMDALRTAISALAGFDGELEDHSAEANGRKAIRLLAKVPGLVVNGHRILSGQPVIETRGDLSFAGNFLFMLTAKVPEPLEERIFDQSLIAYSEHELPNSTFAARVIASTMSDMYGAVAGAVSSLKGYLHGGANEAVMAMLGEAATPGELEAVMLGKLARKERIMGFGHRVYMRKPDPRALLMKEALARLAEAKGRQDLYEMCDAGEAVMKREKGLYPNLDYYAAPVYALLGIPVPLFTPVFLAARTAGLCAHVSEQHAGNRLFRPRVSYTGPRGLRLS</sequence>
<reference evidence="9 10" key="1">
    <citation type="submission" date="2017-08" db="EMBL/GenBank/DDBJ databases">
        <title>Substantial Increase in Enzyme Production by Combined Drug-Resistance Mutations in Paenibacillus agaridevorans.</title>
        <authorList>
            <person name="Tanaka Y."/>
            <person name="Funane K."/>
            <person name="Hosaka T."/>
            <person name="Shiwa Y."/>
            <person name="Fujita N."/>
            <person name="Miyazaki T."/>
            <person name="Yoshikawa H."/>
            <person name="Murakami K."/>
            <person name="Kasahara K."/>
            <person name="Inaoka T."/>
            <person name="Hiraga Y."/>
            <person name="Ochi K."/>
        </authorList>
    </citation>
    <scope>NUCLEOTIDE SEQUENCE [LARGE SCALE GENOMIC DNA]</scope>
    <source>
        <strain evidence="9 10">T-3040</strain>
    </source>
</reference>
<comment type="caution">
    <text evidence="9">The sequence shown here is derived from an EMBL/GenBank/DDBJ whole genome shotgun (WGS) entry which is preliminary data.</text>
</comment>
<dbReference type="GO" id="GO:0036440">
    <property type="term" value="F:citrate synthase activity"/>
    <property type="evidence" value="ECO:0007669"/>
    <property type="project" value="UniProtKB-EC"/>
</dbReference>
<dbReference type="GO" id="GO:0005829">
    <property type="term" value="C:cytosol"/>
    <property type="evidence" value="ECO:0007669"/>
    <property type="project" value="TreeGrafter"/>
</dbReference>
<dbReference type="GO" id="GO:0006099">
    <property type="term" value="P:tricarboxylic acid cycle"/>
    <property type="evidence" value="ECO:0007669"/>
    <property type="project" value="UniProtKB-UniPathway"/>
</dbReference>
<dbReference type="NCBIfam" id="NF009004">
    <property type="entry name" value="PRK12349.1"/>
    <property type="match status" value="1"/>
</dbReference>
<evidence type="ECO:0000256" key="4">
    <source>
        <dbReference type="ARBA" id="ARBA00022679"/>
    </source>
</evidence>
<dbReference type="InterPro" id="IPR019810">
    <property type="entry name" value="Citrate_synthase_AS"/>
</dbReference>
<comment type="pathway">
    <text evidence="1">Carbohydrate metabolism; tricarboxylic acid cycle; isocitrate from oxaloacetate: step 1/2.</text>
</comment>
<dbReference type="PANTHER" id="PTHR11739">
    <property type="entry name" value="CITRATE SYNTHASE"/>
    <property type="match status" value="1"/>
</dbReference>
<dbReference type="InterPro" id="IPR016142">
    <property type="entry name" value="Citrate_synth-like_lrg_a-sub"/>
</dbReference>
<comment type="catalytic activity">
    <reaction evidence="5">
        <text>oxaloacetate + acetyl-CoA + H2O = citrate + CoA + H(+)</text>
        <dbReference type="Rhea" id="RHEA:16845"/>
        <dbReference type="ChEBI" id="CHEBI:15377"/>
        <dbReference type="ChEBI" id="CHEBI:15378"/>
        <dbReference type="ChEBI" id="CHEBI:16452"/>
        <dbReference type="ChEBI" id="CHEBI:16947"/>
        <dbReference type="ChEBI" id="CHEBI:57287"/>
        <dbReference type="ChEBI" id="CHEBI:57288"/>
        <dbReference type="EC" id="2.3.3.16"/>
    </reaction>
</comment>
<dbReference type="AlphaFoldDB" id="A0A2R5F2A8"/>
<dbReference type="Gene3D" id="1.10.230.10">
    <property type="entry name" value="Cytochrome P450-Terp, domain 2"/>
    <property type="match status" value="1"/>
</dbReference>
<evidence type="ECO:0000256" key="3">
    <source>
        <dbReference type="ARBA" id="ARBA00022532"/>
    </source>
</evidence>
<evidence type="ECO:0000256" key="1">
    <source>
        <dbReference type="ARBA" id="ARBA00004751"/>
    </source>
</evidence>
<evidence type="ECO:0000256" key="6">
    <source>
        <dbReference type="PIRNR" id="PIRNR001369"/>
    </source>
</evidence>
<dbReference type="CDD" id="cd06118">
    <property type="entry name" value="citrate_synt_like_1"/>
    <property type="match status" value="1"/>
</dbReference>
<dbReference type="PIRSF" id="PIRSF001369">
    <property type="entry name" value="Citrate_synth"/>
    <property type="match status" value="1"/>
</dbReference>
<protein>
    <recommendedName>
        <fullName evidence="6">Citrate synthase</fullName>
    </recommendedName>
</protein>
<evidence type="ECO:0000313" key="9">
    <source>
        <dbReference type="EMBL" id="GBG11698.1"/>
    </source>
</evidence>
<evidence type="ECO:0000313" key="10">
    <source>
        <dbReference type="Proteomes" id="UP000245202"/>
    </source>
</evidence>
<keyword evidence="3" id="KW-0816">Tricarboxylic acid cycle</keyword>
<name>A0A2R5F2A8_9BACL</name>
<evidence type="ECO:0000256" key="5">
    <source>
        <dbReference type="ARBA" id="ARBA00049288"/>
    </source>
</evidence>
<dbReference type="FunFam" id="1.10.230.10:FF:000003">
    <property type="entry name" value="Citrate synthase"/>
    <property type="match status" value="1"/>
</dbReference>
<dbReference type="Proteomes" id="UP000245202">
    <property type="component" value="Unassembled WGS sequence"/>
</dbReference>
<keyword evidence="10" id="KW-1185">Reference proteome</keyword>
<dbReference type="Pfam" id="PF00285">
    <property type="entry name" value="Citrate_synt"/>
    <property type="match status" value="1"/>
</dbReference>
<dbReference type="UniPathway" id="UPA00223"/>
<comment type="similarity">
    <text evidence="2 6 8">Belongs to the citrate synthase family.</text>
</comment>
<dbReference type="EMBL" id="BDQX01000430">
    <property type="protein sequence ID" value="GBG11698.1"/>
    <property type="molecule type" value="Genomic_DNA"/>
</dbReference>
<dbReference type="InterPro" id="IPR024176">
    <property type="entry name" value="Citrate_synthase_bac-typ"/>
</dbReference>
<dbReference type="SUPFAM" id="SSF48256">
    <property type="entry name" value="Citrate synthase"/>
    <property type="match status" value="1"/>
</dbReference>
<proteinExistence type="inferred from homology"/>
<dbReference type="InterPro" id="IPR016143">
    <property type="entry name" value="Citrate_synth-like_sm_a-sub"/>
</dbReference>
<evidence type="ECO:0000256" key="7">
    <source>
        <dbReference type="PIRSR" id="PIRSR001369-1"/>
    </source>
</evidence>
<feature type="active site" evidence="7">
    <location>
        <position position="333"/>
    </location>
</feature>
<dbReference type="PRINTS" id="PR00143">
    <property type="entry name" value="CITRTSNTHASE"/>
</dbReference>
<dbReference type="Gene3D" id="1.10.580.10">
    <property type="entry name" value="Citrate Synthase, domain 1"/>
    <property type="match status" value="1"/>
</dbReference>
<keyword evidence="4 6" id="KW-0808">Transferase</keyword>
<dbReference type="PANTHER" id="PTHR11739:SF11">
    <property type="entry name" value="CITRATE_2-METHYLCITRATE SYNTHASE"/>
    <property type="match status" value="1"/>
</dbReference>
<organism evidence="9 10">
    <name type="scientific">Paenibacillus agaridevorans</name>
    <dbReference type="NCBI Taxonomy" id="171404"/>
    <lineage>
        <taxon>Bacteria</taxon>
        <taxon>Bacillati</taxon>
        <taxon>Bacillota</taxon>
        <taxon>Bacilli</taxon>
        <taxon>Bacillales</taxon>
        <taxon>Paenibacillaceae</taxon>
        <taxon>Paenibacillus</taxon>
    </lineage>
</organism>
<dbReference type="InterPro" id="IPR036969">
    <property type="entry name" value="Citrate_synthase_sf"/>
</dbReference>
<feature type="active site" evidence="7">
    <location>
        <position position="281"/>
    </location>
</feature>
<dbReference type="GO" id="GO:0005975">
    <property type="term" value="P:carbohydrate metabolic process"/>
    <property type="evidence" value="ECO:0007669"/>
    <property type="project" value="TreeGrafter"/>
</dbReference>